<evidence type="ECO:0000313" key="5">
    <source>
        <dbReference type="EMBL" id="KAF9533563.1"/>
    </source>
</evidence>
<feature type="signal peptide" evidence="3">
    <location>
        <begin position="1"/>
        <end position="19"/>
    </location>
</feature>
<evidence type="ECO:0000256" key="1">
    <source>
        <dbReference type="SAM" id="MobiDB-lite"/>
    </source>
</evidence>
<dbReference type="EMBL" id="MU157828">
    <property type="protein sequence ID" value="KAF9533563.1"/>
    <property type="molecule type" value="Genomic_DNA"/>
</dbReference>
<comment type="caution">
    <text evidence="5">The sequence shown here is derived from an EMBL/GenBank/DDBJ whole genome shotgun (WGS) entry which is preliminary data.</text>
</comment>
<dbReference type="Proteomes" id="UP000807306">
    <property type="component" value="Unassembled WGS sequence"/>
</dbReference>
<feature type="chain" id="PRO_5040511771" evidence="3">
    <location>
        <begin position="20"/>
        <end position="418"/>
    </location>
</feature>
<dbReference type="PROSITE" id="PS51762">
    <property type="entry name" value="GH16_2"/>
    <property type="match status" value="1"/>
</dbReference>
<dbReference type="Pfam" id="PF26113">
    <property type="entry name" value="GH16_XgeA"/>
    <property type="match status" value="1"/>
</dbReference>
<keyword evidence="2" id="KW-1133">Transmembrane helix</keyword>
<dbReference type="GO" id="GO:0004553">
    <property type="term" value="F:hydrolase activity, hydrolyzing O-glycosyl compounds"/>
    <property type="evidence" value="ECO:0007669"/>
    <property type="project" value="InterPro"/>
</dbReference>
<evidence type="ECO:0000313" key="6">
    <source>
        <dbReference type="Proteomes" id="UP000807306"/>
    </source>
</evidence>
<reference evidence="5" key="1">
    <citation type="submission" date="2020-11" db="EMBL/GenBank/DDBJ databases">
        <authorList>
            <consortium name="DOE Joint Genome Institute"/>
            <person name="Ahrendt S."/>
            <person name="Riley R."/>
            <person name="Andreopoulos W."/>
            <person name="Labutti K."/>
            <person name="Pangilinan J."/>
            <person name="Ruiz-Duenas F.J."/>
            <person name="Barrasa J.M."/>
            <person name="Sanchez-Garcia M."/>
            <person name="Camarero S."/>
            <person name="Miyauchi S."/>
            <person name="Serrano A."/>
            <person name="Linde D."/>
            <person name="Babiker R."/>
            <person name="Drula E."/>
            <person name="Ayuso-Fernandez I."/>
            <person name="Pacheco R."/>
            <person name="Padilla G."/>
            <person name="Ferreira P."/>
            <person name="Barriuso J."/>
            <person name="Kellner H."/>
            <person name="Castanera R."/>
            <person name="Alfaro M."/>
            <person name="Ramirez L."/>
            <person name="Pisabarro A.G."/>
            <person name="Kuo A."/>
            <person name="Tritt A."/>
            <person name="Lipzen A."/>
            <person name="He G."/>
            <person name="Yan M."/>
            <person name="Ng V."/>
            <person name="Cullen D."/>
            <person name="Martin F."/>
            <person name="Rosso M.-N."/>
            <person name="Henrissat B."/>
            <person name="Hibbett D."/>
            <person name="Martinez A.T."/>
            <person name="Grigoriev I.V."/>
        </authorList>
    </citation>
    <scope>NUCLEOTIDE SEQUENCE</scope>
    <source>
        <strain evidence="5">CBS 506.95</strain>
    </source>
</reference>
<feature type="region of interest" description="Disordered" evidence="1">
    <location>
        <begin position="27"/>
        <end position="51"/>
    </location>
</feature>
<sequence length="418" mass="46497">MYLPICFVSFLLCALPTKALDAVDSSTNLRPRRPLPIPSEQDANLQPQKPGLSTTEEYHFVKRAHPANRPGINYNPDGSSFVWLQDDVYEGRNFFDSFDFFAFRDPTEGHVNYVNKSDAFAKRLAYVTDDNKVVMKTDSWTKLPLGTYRDSVRINTKKTYTTGLFIIDMDKAPWGCAVWPAFWSTGFNWPTEGEIDVLEGVHDNEHNQIAWHTTSGCEYDPAASFSGQIPNDNGVNRTNCDHAANSNAGCNVVEWSRASYGPYFEAQGGGVIAMKWDENDISIWSFFRAAIPRDIITGTPNPSLWGLPSARLLNTKCNISQMFAKHTVIFDITLCGAWAGNSYATTNCPGTCDQRLTEPSNFINSSWSINYLKTYKKVVLAGNLTQVNHGQPQSVISTLIATTITLLLTVSSLLALVL</sequence>
<dbReference type="Gene3D" id="2.60.120.200">
    <property type="match status" value="1"/>
</dbReference>
<protein>
    <submittedName>
        <fullName evidence="5">Concanavalin A-like lectin/glucanase domain-containing protein</fullName>
    </submittedName>
</protein>
<dbReference type="InterPro" id="IPR000757">
    <property type="entry name" value="Beta-glucanase-like"/>
</dbReference>
<proteinExistence type="predicted"/>
<organism evidence="5 6">
    <name type="scientific">Crepidotus variabilis</name>
    <dbReference type="NCBI Taxonomy" id="179855"/>
    <lineage>
        <taxon>Eukaryota</taxon>
        <taxon>Fungi</taxon>
        <taxon>Dikarya</taxon>
        <taxon>Basidiomycota</taxon>
        <taxon>Agaricomycotina</taxon>
        <taxon>Agaricomycetes</taxon>
        <taxon>Agaricomycetidae</taxon>
        <taxon>Agaricales</taxon>
        <taxon>Agaricineae</taxon>
        <taxon>Crepidotaceae</taxon>
        <taxon>Crepidotus</taxon>
    </lineage>
</organism>
<gene>
    <name evidence="5" type="ORF">CPB83DRAFT_845480</name>
</gene>
<keyword evidence="2" id="KW-0812">Transmembrane</keyword>
<evidence type="ECO:0000256" key="3">
    <source>
        <dbReference type="SAM" id="SignalP"/>
    </source>
</evidence>
<dbReference type="SUPFAM" id="SSF49899">
    <property type="entry name" value="Concanavalin A-like lectins/glucanases"/>
    <property type="match status" value="1"/>
</dbReference>
<dbReference type="PANTHER" id="PTHR10963">
    <property type="entry name" value="GLYCOSYL HYDROLASE-RELATED"/>
    <property type="match status" value="1"/>
</dbReference>
<feature type="compositionally biased region" description="Polar residues" evidence="1">
    <location>
        <begin position="41"/>
        <end position="51"/>
    </location>
</feature>
<keyword evidence="6" id="KW-1185">Reference proteome</keyword>
<keyword evidence="2" id="KW-0472">Membrane</keyword>
<dbReference type="InterPro" id="IPR013320">
    <property type="entry name" value="ConA-like_dom_sf"/>
</dbReference>
<dbReference type="CDD" id="cd02181">
    <property type="entry name" value="GH16_fungal_Lam16A_glucanase"/>
    <property type="match status" value="1"/>
</dbReference>
<dbReference type="AlphaFoldDB" id="A0A9P6ERL0"/>
<dbReference type="PANTHER" id="PTHR10963:SF24">
    <property type="entry name" value="GLYCOSIDASE C21B10.07-RELATED"/>
    <property type="match status" value="1"/>
</dbReference>
<name>A0A9P6ERL0_9AGAR</name>
<evidence type="ECO:0000256" key="2">
    <source>
        <dbReference type="SAM" id="Phobius"/>
    </source>
</evidence>
<keyword evidence="3" id="KW-0732">Signal</keyword>
<dbReference type="OrthoDB" id="192832at2759"/>
<dbReference type="GO" id="GO:0009251">
    <property type="term" value="P:glucan catabolic process"/>
    <property type="evidence" value="ECO:0007669"/>
    <property type="project" value="TreeGrafter"/>
</dbReference>
<feature type="domain" description="GH16" evidence="4">
    <location>
        <begin position="39"/>
        <end position="304"/>
    </location>
</feature>
<dbReference type="InterPro" id="IPR050546">
    <property type="entry name" value="Glycosyl_Hydrlase_16"/>
</dbReference>
<evidence type="ECO:0000259" key="4">
    <source>
        <dbReference type="PROSITE" id="PS51762"/>
    </source>
</evidence>
<accession>A0A9P6ERL0</accession>
<feature type="transmembrane region" description="Helical" evidence="2">
    <location>
        <begin position="395"/>
        <end position="417"/>
    </location>
</feature>